<dbReference type="AlphaFoldDB" id="A0A3B6PL62"/>
<dbReference type="OrthoDB" id="674105at2759"/>
<name>A0A3B6PL62_WHEAT</name>
<evidence type="ECO:0000313" key="1">
    <source>
        <dbReference type="EnsemblPlants" id="TraesCS6B02G261200.1"/>
    </source>
</evidence>
<dbReference type="GeneID" id="123137567"/>
<sequence length="262" mass="29662">MRSRTPYDLARVSHPDPRIIAVSGNAIKSQICNCSELDHELGSLIVRRIGQMESHAHRASPDELYRLLLEPDFACHAFAGENTTRIMSIQRQVIENEVKCNIANCRMVTIPAVMQHGWCCFNWDMMAHVITIMDPMAYQTEDTTRKTCFMYAADKIHDALFDCIEEFFTEWHCSRHSWTKKSPLLSTTTFTRPESALCVVHLLRQFKGNSLAKPLTRAAIANERGSLLIELIHMKGNTAPLQLEGLDTIADALNETMKDLGV</sequence>
<dbReference type="Proteomes" id="UP000019116">
    <property type="component" value="Chromosome 6B"/>
</dbReference>
<reference evidence="1" key="2">
    <citation type="submission" date="2018-10" db="UniProtKB">
        <authorList>
            <consortium name="EnsemblPlants"/>
        </authorList>
    </citation>
    <scope>IDENTIFICATION</scope>
</reference>
<dbReference type="Gramene" id="TraesCS6B02G261200.1">
    <property type="protein sequence ID" value="TraesCS6B02G261200.1"/>
    <property type="gene ID" value="TraesCS6B02G261200"/>
</dbReference>
<dbReference type="Gramene" id="TraesCLE_scaffold_104702_01G000300.1">
    <property type="protein sequence ID" value="TraesCLE_scaffold_104702_01G000300.1"/>
    <property type="gene ID" value="TraesCLE_scaffold_104702_01G000300"/>
</dbReference>
<dbReference type="Gramene" id="TraesWEE_scaffold_004643_01G000400.1">
    <property type="protein sequence ID" value="TraesWEE_scaffold_004643_01G000400.1"/>
    <property type="gene ID" value="TraesWEE_scaffold_004643_01G000400"/>
</dbReference>
<keyword evidence="2" id="KW-1185">Reference proteome</keyword>
<dbReference type="Gramene" id="TraesLDM6B03G03555660.1">
    <property type="protein sequence ID" value="TraesLDM6B03G03555660.1"/>
    <property type="gene ID" value="TraesLDM6B03G03555660"/>
</dbReference>
<evidence type="ECO:0008006" key="3">
    <source>
        <dbReference type="Google" id="ProtNLM"/>
    </source>
</evidence>
<dbReference type="RefSeq" id="XP_044413319.1">
    <property type="nucleotide sequence ID" value="XM_044557384.1"/>
</dbReference>
<proteinExistence type="predicted"/>
<dbReference type="Gramene" id="TraesLAC6B03G03508590.1">
    <property type="protein sequence ID" value="TraesLAC6B03G03508590.1"/>
    <property type="gene ID" value="TraesLAC6B03G03508590"/>
</dbReference>
<accession>A0A3B6PL62</accession>
<dbReference type="Gramene" id="TraesSYM6B03G03495580.1">
    <property type="protein sequence ID" value="TraesSYM6B03G03495580.1"/>
    <property type="gene ID" value="TraesSYM6B03G03495580"/>
</dbReference>
<reference evidence="1" key="1">
    <citation type="submission" date="2018-08" db="EMBL/GenBank/DDBJ databases">
        <authorList>
            <person name="Rossello M."/>
        </authorList>
    </citation>
    <scope>NUCLEOTIDE SEQUENCE [LARGE SCALE GENOMIC DNA]</scope>
    <source>
        <strain evidence="1">cv. Chinese Spring</strain>
    </source>
</reference>
<dbReference type="STRING" id="4565.A0A3B6PL62"/>
<protein>
    <recommendedName>
        <fullName evidence="3">Ubiquitin-like protease family profile domain-containing protein</fullName>
    </recommendedName>
</protein>
<dbReference type="Gramene" id="TraesNOR6B03G03589710.1">
    <property type="protein sequence ID" value="TraesNOR6B03G03589710.1"/>
    <property type="gene ID" value="TraesNOR6B03G03589710"/>
</dbReference>
<dbReference type="RefSeq" id="XP_044413320.1">
    <property type="nucleotide sequence ID" value="XM_044557385.1"/>
</dbReference>
<dbReference type="RefSeq" id="XP_044413318.1">
    <property type="nucleotide sequence ID" value="XM_044557383.1"/>
</dbReference>
<gene>
    <name evidence="1" type="primary">LOC123137567</name>
</gene>
<dbReference type="Gramene" id="TraesSTA6B03G03543590.1">
    <property type="protein sequence ID" value="TraesSTA6B03G03543590.1"/>
    <property type="gene ID" value="TraesSTA6B03G03543590"/>
</dbReference>
<organism evidence="1">
    <name type="scientific">Triticum aestivum</name>
    <name type="common">Wheat</name>
    <dbReference type="NCBI Taxonomy" id="4565"/>
    <lineage>
        <taxon>Eukaryota</taxon>
        <taxon>Viridiplantae</taxon>
        <taxon>Streptophyta</taxon>
        <taxon>Embryophyta</taxon>
        <taxon>Tracheophyta</taxon>
        <taxon>Spermatophyta</taxon>
        <taxon>Magnoliopsida</taxon>
        <taxon>Liliopsida</taxon>
        <taxon>Poales</taxon>
        <taxon>Poaceae</taxon>
        <taxon>BOP clade</taxon>
        <taxon>Pooideae</taxon>
        <taxon>Triticodae</taxon>
        <taxon>Triticeae</taxon>
        <taxon>Triticinae</taxon>
        <taxon>Triticum</taxon>
    </lineage>
</organism>
<evidence type="ECO:0000313" key="2">
    <source>
        <dbReference type="Proteomes" id="UP000019116"/>
    </source>
</evidence>
<dbReference type="OMA" id="QICNCSE"/>
<dbReference type="Gramene" id="TraesCS6B03G0766700.1">
    <property type="protein sequence ID" value="TraesCS6B03G0766700.1.CDS"/>
    <property type="gene ID" value="TraesCS6B03G0766700"/>
</dbReference>
<dbReference type="EnsemblPlants" id="TraesCS6B02G261200.1">
    <property type="protein sequence ID" value="TraesCS6B02G261200.1"/>
    <property type="gene ID" value="TraesCS6B02G261200"/>
</dbReference>